<dbReference type="EMBL" id="AZHE01000002">
    <property type="protein sequence ID" value="KHO00979.1"/>
    <property type="molecule type" value="Genomic_DNA"/>
</dbReference>
<proteinExistence type="predicted"/>
<feature type="compositionally biased region" description="Basic and acidic residues" evidence="1">
    <location>
        <begin position="145"/>
        <end position="165"/>
    </location>
</feature>
<dbReference type="Proteomes" id="UP000030816">
    <property type="component" value="Unassembled WGS sequence"/>
</dbReference>
<dbReference type="AlphaFoldDB" id="A0A0B2X3Q3"/>
<protein>
    <submittedName>
        <fullName evidence="3">Uncharacterized protein</fullName>
    </submittedName>
</protein>
<evidence type="ECO:0000313" key="3">
    <source>
        <dbReference type="EMBL" id="KHO00979.1"/>
    </source>
</evidence>
<dbReference type="GeneID" id="63736212"/>
<feature type="signal peptide" evidence="2">
    <location>
        <begin position="1"/>
        <end position="22"/>
    </location>
</feature>
<name>A0A0B2X3Q3_METAS</name>
<feature type="chain" id="PRO_5002081830" evidence="2">
    <location>
        <begin position="23"/>
        <end position="165"/>
    </location>
</feature>
<sequence>MDLLTLSLSLFLSLFSPLPLHPSPPITDGWTDGRTDGCDGPRRPAFCFSTDEPNSAATGLKRIERLGRFLRRTPTGPWRRMAWDVFIGPSAMPVAAAAAAATAAVVVVVNPESRTPEMLLSVLPSFQTTGMRSPPLCGPPSDVVSRTEPKDNRVDSTEYRRWRGL</sequence>
<evidence type="ECO:0000256" key="2">
    <source>
        <dbReference type="SAM" id="SignalP"/>
    </source>
</evidence>
<evidence type="ECO:0000256" key="1">
    <source>
        <dbReference type="SAM" id="MobiDB-lite"/>
    </source>
</evidence>
<comment type="caution">
    <text evidence="3">The sequence shown here is derived from an EMBL/GenBank/DDBJ whole genome shotgun (WGS) entry which is preliminary data.</text>
</comment>
<gene>
    <name evidence="3" type="ORF">MAM_01757</name>
</gene>
<reference evidence="3 4" key="1">
    <citation type="journal article" date="2014" name="Proc. Natl. Acad. Sci. U.S.A.">
        <title>Trajectory and genomic determinants of fungal-pathogen speciation and host adaptation.</title>
        <authorList>
            <person name="Hu X."/>
            <person name="Xiao G."/>
            <person name="Zheng P."/>
            <person name="Shang Y."/>
            <person name="Su Y."/>
            <person name="Zhang X."/>
            <person name="Liu X."/>
            <person name="Zhan S."/>
            <person name="St Leger R.J."/>
            <person name="Wang C."/>
        </authorList>
    </citation>
    <scope>NUCLEOTIDE SEQUENCE [LARGE SCALE GENOMIC DNA]</scope>
    <source>
        <strain evidence="3 4">ARSEF 1941</strain>
    </source>
</reference>
<keyword evidence="4" id="KW-1185">Reference proteome</keyword>
<feature type="region of interest" description="Disordered" evidence="1">
    <location>
        <begin position="130"/>
        <end position="165"/>
    </location>
</feature>
<organism evidence="3 4">
    <name type="scientific">Metarhizium album (strain ARSEF 1941)</name>
    <dbReference type="NCBI Taxonomy" id="1081103"/>
    <lineage>
        <taxon>Eukaryota</taxon>
        <taxon>Fungi</taxon>
        <taxon>Dikarya</taxon>
        <taxon>Ascomycota</taxon>
        <taxon>Pezizomycotina</taxon>
        <taxon>Sordariomycetes</taxon>
        <taxon>Hypocreomycetidae</taxon>
        <taxon>Hypocreales</taxon>
        <taxon>Clavicipitaceae</taxon>
        <taxon>Metarhizium</taxon>
    </lineage>
</organism>
<accession>A0A0B2X3Q3</accession>
<dbReference type="HOGENOM" id="CLU_1611157_0_0_1"/>
<keyword evidence="2" id="KW-0732">Signal</keyword>
<dbReference type="RefSeq" id="XP_040682044.1">
    <property type="nucleotide sequence ID" value="XM_040820556.1"/>
</dbReference>
<evidence type="ECO:0000313" key="4">
    <source>
        <dbReference type="Proteomes" id="UP000030816"/>
    </source>
</evidence>